<evidence type="ECO:0000313" key="3">
    <source>
        <dbReference type="Proteomes" id="UP001589707"/>
    </source>
</evidence>
<feature type="compositionally biased region" description="Low complexity" evidence="1">
    <location>
        <begin position="243"/>
        <end position="253"/>
    </location>
</feature>
<dbReference type="Proteomes" id="UP001589707">
    <property type="component" value="Unassembled WGS sequence"/>
</dbReference>
<reference evidence="2 3" key="1">
    <citation type="submission" date="2024-09" db="EMBL/GenBank/DDBJ databases">
        <authorList>
            <person name="Sun Q."/>
            <person name="Mori K."/>
        </authorList>
    </citation>
    <scope>NUCLEOTIDE SEQUENCE [LARGE SCALE GENOMIC DNA]</scope>
    <source>
        <strain evidence="2 3">JCM 11683</strain>
    </source>
</reference>
<organism evidence="2 3">
    <name type="scientific">Brevibacterium otitidis</name>
    <dbReference type="NCBI Taxonomy" id="53364"/>
    <lineage>
        <taxon>Bacteria</taxon>
        <taxon>Bacillati</taxon>
        <taxon>Actinomycetota</taxon>
        <taxon>Actinomycetes</taxon>
        <taxon>Micrococcales</taxon>
        <taxon>Brevibacteriaceae</taxon>
        <taxon>Brevibacterium</taxon>
    </lineage>
</organism>
<feature type="region of interest" description="Disordered" evidence="1">
    <location>
        <begin position="243"/>
        <end position="263"/>
    </location>
</feature>
<accession>A0ABV5X1Q7</accession>
<sequence length="334" mass="34869">MYDVQHSERTRATTKRLDTLHSASYFSPAVSRALAEVGLEHPSGGYLASRAAALGRVPASVVAATFYSFNVDFISEFVPACWETAAPEAVLAARLRGVEAMVAEIFAADGVETAALAAAAAEAVALLEPVLAAMPPDGRPLFAAHAEALTEAVSGSEGPLAPFVRLWAAATLLREFRGDGHIAALIGHDLTGLESVILHTATGTTFTQRATLKSRGWPAERWGACVEQLIDRGLLARRIEDAPGAGSGEAAPGSGSGAGDDSDGRLQLADEAIALRAAIEDATDHSVARSWSVLEEPEQVRLAELAQQLARPVLKAGVFPARAFAASAPFAQRS</sequence>
<dbReference type="NCBIfam" id="NF047719">
    <property type="entry name" value="SCO6745_fam_HTH"/>
    <property type="match status" value="1"/>
</dbReference>
<evidence type="ECO:0000256" key="1">
    <source>
        <dbReference type="SAM" id="MobiDB-lite"/>
    </source>
</evidence>
<dbReference type="InterPro" id="IPR054058">
    <property type="entry name" value="HTH_67"/>
</dbReference>
<evidence type="ECO:0008006" key="4">
    <source>
        <dbReference type="Google" id="ProtNLM"/>
    </source>
</evidence>
<dbReference type="Pfam" id="PF21863">
    <property type="entry name" value="HTH_67"/>
    <property type="match status" value="1"/>
</dbReference>
<evidence type="ECO:0000313" key="2">
    <source>
        <dbReference type="EMBL" id="MFB9776376.1"/>
    </source>
</evidence>
<dbReference type="EMBL" id="JBHMAU010000052">
    <property type="protein sequence ID" value="MFB9776376.1"/>
    <property type="molecule type" value="Genomic_DNA"/>
</dbReference>
<keyword evidence="3" id="KW-1185">Reference proteome</keyword>
<protein>
    <recommendedName>
        <fullName evidence="4">SalK</fullName>
    </recommendedName>
</protein>
<comment type="caution">
    <text evidence="2">The sequence shown here is derived from an EMBL/GenBank/DDBJ whole genome shotgun (WGS) entry which is preliminary data.</text>
</comment>
<gene>
    <name evidence="2" type="ORF">ACFFN1_08160</name>
</gene>
<proteinExistence type="predicted"/>
<name>A0ABV5X1Q7_9MICO</name>
<dbReference type="RefSeq" id="WP_376840189.1">
    <property type="nucleotide sequence ID" value="NZ_JBHMAU010000052.1"/>
</dbReference>